<dbReference type="InterPro" id="IPR005531">
    <property type="entry name" value="Asp23"/>
</dbReference>
<dbReference type="Proteomes" id="UP000183810">
    <property type="component" value="Chromosome"/>
</dbReference>
<dbReference type="AlphaFoldDB" id="A0A1J0VTX2"/>
<name>A0A1J0VTX2_9NOCA</name>
<organism evidence="2 3">
    <name type="scientific">Nocardia mangyaensis</name>
    <dbReference type="NCBI Taxonomy" id="2213200"/>
    <lineage>
        <taxon>Bacteria</taxon>
        <taxon>Bacillati</taxon>
        <taxon>Actinomycetota</taxon>
        <taxon>Actinomycetes</taxon>
        <taxon>Mycobacteriales</taxon>
        <taxon>Nocardiaceae</taxon>
        <taxon>Nocardia</taxon>
    </lineage>
</organism>
<reference evidence="2" key="1">
    <citation type="submission" date="2016-11" db="EMBL/GenBank/DDBJ databases">
        <authorList>
            <person name="Jaros S."/>
            <person name="Januszkiewicz K."/>
            <person name="Wedrychowicz H."/>
        </authorList>
    </citation>
    <scope>NUCLEOTIDE SEQUENCE [LARGE SCALE GENOMIC DNA]</scope>
    <source>
        <strain evidence="2">Y48</strain>
    </source>
</reference>
<gene>
    <name evidence="2" type="ORF">BOX37_17695</name>
</gene>
<sequence>MTGTVPETELVVGDAVIASVAARAAALVPGVARLEPGVLGLVGHLARSGRQLWIGQEPAASAGVRVRRAGGLLDIQIDLALTASSNVVEVGRAVQQAVSVAVTESTSAEVDSVRVCVLHIEPGPP</sequence>
<dbReference type="KEGG" id="nsl:BOX37_17695"/>
<comment type="similarity">
    <text evidence="1">Belongs to the asp23 family.</text>
</comment>
<dbReference type="RefSeq" id="WP_071928666.1">
    <property type="nucleotide sequence ID" value="NZ_CP018082.1"/>
</dbReference>
<evidence type="ECO:0000256" key="1">
    <source>
        <dbReference type="ARBA" id="ARBA00005721"/>
    </source>
</evidence>
<evidence type="ECO:0000313" key="2">
    <source>
        <dbReference type="EMBL" id="APE35478.1"/>
    </source>
</evidence>
<evidence type="ECO:0008006" key="4">
    <source>
        <dbReference type="Google" id="ProtNLM"/>
    </source>
</evidence>
<keyword evidence="3" id="KW-1185">Reference proteome</keyword>
<dbReference type="EMBL" id="CP018082">
    <property type="protein sequence ID" value="APE35478.1"/>
    <property type="molecule type" value="Genomic_DNA"/>
</dbReference>
<dbReference type="Pfam" id="PF03780">
    <property type="entry name" value="Asp23"/>
    <property type="match status" value="1"/>
</dbReference>
<protein>
    <recommendedName>
        <fullName evidence="4">Asp23/Gls24 family envelope stress response protein</fullName>
    </recommendedName>
</protein>
<accession>A0A1J0VTX2</accession>
<dbReference type="OrthoDB" id="4559408at2"/>
<evidence type="ECO:0000313" key="3">
    <source>
        <dbReference type="Proteomes" id="UP000183810"/>
    </source>
</evidence>
<proteinExistence type="inferred from homology"/>